<accession>A0ABR7PGM5</accession>
<name>A0ABR7PGM5_9BURK</name>
<reference evidence="1 2" key="1">
    <citation type="submission" date="2019-09" db="EMBL/GenBank/DDBJ databases">
        <title>Paraburkholderia podalyriae sp. nov., A South African Podalyria-associated rhizobium.</title>
        <authorList>
            <person name="Mavima L."/>
            <person name="Beukes C.W."/>
            <person name="Palmer M."/>
            <person name="De Meyer S.E."/>
            <person name="James E.K."/>
            <person name="Maluk M."/>
            <person name="Avontuur J.R."/>
            <person name="Chan W.Y."/>
            <person name="Venter S.N."/>
            <person name="Steenkamp E.T."/>
        </authorList>
    </citation>
    <scope>NUCLEOTIDE SEQUENCE [LARGE SCALE GENOMIC DNA]</scope>
    <source>
        <strain evidence="1 2">WC7.3b</strain>
    </source>
</reference>
<protein>
    <recommendedName>
        <fullName evidence="3">DUF429 domain-containing protein</fullName>
    </recommendedName>
</protein>
<evidence type="ECO:0000313" key="2">
    <source>
        <dbReference type="Proteomes" id="UP000736373"/>
    </source>
</evidence>
<proteinExistence type="predicted"/>
<dbReference type="RefSeq" id="WP_187632491.1">
    <property type="nucleotide sequence ID" value="NZ_VZQQ01000001.1"/>
</dbReference>
<gene>
    <name evidence="1" type="ORF">F6X42_01450</name>
</gene>
<evidence type="ECO:0000313" key="1">
    <source>
        <dbReference type="EMBL" id="MBC8745341.1"/>
    </source>
</evidence>
<keyword evidence="2" id="KW-1185">Reference proteome</keyword>
<comment type="caution">
    <text evidence="1">The sequence shown here is derived from an EMBL/GenBank/DDBJ whole genome shotgun (WGS) entry which is preliminary data.</text>
</comment>
<sequence length="271" mass="30514">MPAAFHRYVGIDYSGARTPTDGLKGLRVYVAQTAGEAPVEVLPPPSPRKYWSRRGVAIWLADLLKEDIPTIVGIDHSFSFPLRYFEVHHLAPDWYAFLEDFQAHWPTDRDHVYVDFVRDGLAGNGSARQGSPRWRRLAEERCGAKSVFHFDVQGTVAKSTHSGLPWLLYLHRQIGDKVHFWPFDGWEIPLGRSAIVEAYPSMWRRGHVIPENMTADQYDAYTIANWLQLADSGESLRPALRPPLTDSERAVALVEGWILGVGSAATPESPK</sequence>
<evidence type="ECO:0008006" key="3">
    <source>
        <dbReference type="Google" id="ProtNLM"/>
    </source>
</evidence>
<dbReference type="Proteomes" id="UP000736373">
    <property type="component" value="Unassembled WGS sequence"/>
</dbReference>
<organism evidence="1 2">
    <name type="scientific">Paraburkholderia podalyriae</name>
    <dbReference type="NCBI Taxonomy" id="1938811"/>
    <lineage>
        <taxon>Bacteria</taxon>
        <taxon>Pseudomonadati</taxon>
        <taxon>Pseudomonadota</taxon>
        <taxon>Betaproteobacteria</taxon>
        <taxon>Burkholderiales</taxon>
        <taxon>Burkholderiaceae</taxon>
        <taxon>Paraburkholderia</taxon>
    </lineage>
</organism>
<dbReference type="EMBL" id="VZQQ01000001">
    <property type="protein sequence ID" value="MBC8745341.1"/>
    <property type="molecule type" value="Genomic_DNA"/>
</dbReference>